<dbReference type="GO" id="GO:0005737">
    <property type="term" value="C:cytoplasm"/>
    <property type="evidence" value="ECO:0007669"/>
    <property type="project" value="TreeGrafter"/>
</dbReference>
<dbReference type="Gramene" id="TKW06224">
    <property type="protein sequence ID" value="TKW06224"/>
    <property type="gene ID" value="SEVIR_7G228500v2"/>
</dbReference>
<evidence type="ECO:0000313" key="4">
    <source>
        <dbReference type="Proteomes" id="UP000298652"/>
    </source>
</evidence>
<dbReference type="Proteomes" id="UP000298652">
    <property type="component" value="Chromosome 7"/>
</dbReference>
<dbReference type="AlphaFoldDB" id="A0A4U6TXA6"/>
<keyword evidence="4" id="KW-1185">Reference proteome</keyword>
<evidence type="ECO:0000313" key="3">
    <source>
        <dbReference type="EMBL" id="TKW06224.1"/>
    </source>
</evidence>
<proteinExistence type="predicted"/>
<accession>A0A4U6TXA6</accession>
<sequence>MAKVSASPPPDPATGGACSSSPGLVMEEFVMGDHARLVASMRLAMELAASSRLFAKLFDLFASDALARVVCPTAAPVERCAMEELGCVVTASVQQCRPNLVTLNWSVEQLGKIVFLGHSFSAMVKMLELSMSKQEKFGVSEQREKVRRVLAVQDYVYEIELCAEIDGLLDSPLWEDDNSDSEECVCMYCIARRERCDMISALPNTFSVHLFHLDPEIDMEHLVPGNSTTVWSTVNVQMNYDAQLAGSSSPYTKLIGQLKENPSIGDCISSMLGAHECMELVIYGIGSFEFDVKSQYQLAFALLLKEDEVFPIGDIEIYDPALSLADVKACLDLGVRVLLVNEQCQRTVEKPTIFHVPGLKLGGNLLESNFSPKQKMILVSYRFKDSGKLISSAIENWNCGSTSIRDSLTLERDRFVLIGVSELKLEFLEADDDMDIHSKLPRLKLKEKNYLNLTQEMEYNSFLAFDHVASLRVQLEERISRPFKDQSGYEDDDPPFWGSVFRHRLPAKNRTTWSPPPEGWIKLNFHGIGCSKRQVLSSYAGPVGDVDQIVASAMALQVGLQNMIELHEPVYKLNIEGDDLKVIRCCNGISSPPKRAHDSFSYIYPNMYLRPTKKLSPDKLPEECNNDGDDGDSQGASSESAIPPGWVRREFIAWHVEEAANLATGIAGAGAYLPTVGTRAAQLSQVST</sequence>
<dbReference type="InterPro" id="IPR040044">
    <property type="entry name" value="SRR1L"/>
</dbReference>
<dbReference type="InterPro" id="IPR012942">
    <property type="entry name" value="SRR1-like"/>
</dbReference>
<feature type="domain" description="SRR1-like" evidence="2">
    <location>
        <begin position="274"/>
        <end position="385"/>
    </location>
</feature>
<dbReference type="Pfam" id="PF07985">
    <property type="entry name" value="SRR1"/>
    <property type="match status" value="1"/>
</dbReference>
<dbReference type="PANTHER" id="PTHR28626">
    <property type="entry name" value="SRR1-LIKE PROTEIN"/>
    <property type="match status" value="1"/>
</dbReference>
<dbReference type="GO" id="GO:0005634">
    <property type="term" value="C:nucleus"/>
    <property type="evidence" value="ECO:0007669"/>
    <property type="project" value="TreeGrafter"/>
</dbReference>
<dbReference type="PANTHER" id="PTHR28626:SF7">
    <property type="entry name" value="OS04G0588900 PROTEIN"/>
    <property type="match status" value="1"/>
</dbReference>
<evidence type="ECO:0000259" key="2">
    <source>
        <dbReference type="Pfam" id="PF07985"/>
    </source>
</evidence>
<dbReference type="OMA" id="MAIREYV"/>
<feature type="region of interest" description="Disordered" evidence="1">
    <location>
        <begin position="615"/>
        <end position="641"/>
    </location>
</feature>
<gene>
    <name evidence="3" type="ORF">SEVIR_7G228500v2</name>
</gene>
<dbReference type="EMBL" id="CM016558">
    <property type="protein sequence ID" value="TKW06224.1"/>
    <property type="molecule type" value="Genomic_DNA"/>
</dbReference>
<organism evidence="3 4">
    <name type="scientific">Setaria viridis</name>
    <name type="common">Green bristlegrass</name>
    <name type="synonym">Setaria italica subsp. viridis</name>
    <dbReference type="NCBI Taxonomy" id="4556"/>
    <lineage>
        <taxon>Eukaryota</taxon>
        <taxon>Viridiplantae</taxon>
        <taxon>Streptophyta</taxon>
        <taxon>Embryophyta</taxon>
        <taxon>Tracheophyta</taxon>
        <taxon>Spermatophyta</taxon>
        <taxon>Magnoliopsida</taxon>
        <taxon>Liliopsida</taxon>
        <taxon>Poales</taxon>
        <taxon>Poaceae</taxon>
        <taxon>PACMAD clade</taxon>
        <taxon>Panicoideae</taxon>
        <taxon>Panicodae</taxon>
        <taxon>Paniceae</taxon>
        <taxon>Cenchrinae</taxon>
        <taxon>Setaria</taxon>
    </lineage>
</organism>
<evidence type="ECO:0000256" key="1">
    <source>
        <dbReference type="SAM" id="MobiDB-lite"/>
    </source>
</evidence>
<name>A0A4U6TXA6_SETVI</name>
<protein>
    <recommendedName>
        <fullName evidence="2">SRR1-like domain-containing protein</fullName>
    </recommendedName>
</protein>
<reference evidence="3" key="1">
    <citation type="submission" date="2019-03" db="EMBL/GenBank/DDBJ databases">
        <title>WGS assembly of Setaria viridis.</title>
        <authorList>
            <person name="Huang P."/>
            <person name="Jenkins J."/>
            <person name="Grimwood J."/>
            <person name="Barry K."/>
            <person name="Healey A."/>
            <person name="Mamidi S."/>
            <person name="Sreedasyam A."/>
            <person name="Shu S."/>
            <person name="Feldman M."/>
            <person name="Wu J."/>
            <person name="Yu Y."/>
            <person name="Chen C."/>
            <person name="Johnson J."/>
            <person name="Rokhsar D."/>
            <person name="Baxter I."/>
            <person name="Schmutz J."/>
            <person name="Brutnell T."/>
            <person name="Kellogg E."/>
        </authorList>
    </citation>
    <scope>NUCLEOTIDE SEQUENCE [LARGE SCALE GENOMIC DNA]</scope>
</reference>